<keyword evidence="2" id="KW-1133">Transmembrane helix</keyword>
<dbReference type="EMBL" id="JAVHJL010000011">
    <property type="protein sequence ID" value="KAK6496183.1"/>
    <property type="molecule type" value="Genomic_DNA"/>
</dbReference>
<accession>A0AAV9VTM5</accession>
<evidence type="ECO:0000256" key="1">
    <source>
        <dbReference type="SAM" id="MobiDB-lite"/>
    </source>
</evidence>
<keyword evidence="2" id="KW-0472">Membrane</keyword>
<feature type="region of interest" description="Disordered" evidence="1">
    <location>
        <begin position="245"/>
        <end position="328"/>
    </location>
</feature>
<reference evidence="3 4" key="1">
    <citation type="submission" date="2023-08" db="EMBL/GenBank/DDBJ databases">
        <authorList>
            <person name="Palmer J.M."/>
        </authorList>
    </citation>
    <scope>NUCLEOTIDE SEQUENCE [LARGE SCALE GENOMIC DNA]</scope>
    <source>
        <strain evidence="3 4">TWF481</strain>
    </source>
</reference>
<keyword evidence="2" id="KW-0812">Transmembrane</keyword>
<evidence type="ECO:0000256" key="2">
    <source>
        <dbReference type="SAM" id="Phobius"/>
    </source>
</evidence>
<dbReference type="Proteomes" id="UP001370758">
    <property type="component" value="Unassembled WGS sequence"/>
</dbReference>
<dbReference type="AlphaFoldDB" id="A0AAV9VTM5"/>
<sequence>MHRLQFDIFEFSRQLLYCLAVATGALWSVSVLQFKWLPDVVVVRDTRWVLMAAIAVWVLKLAMEVIFWTLLIALRYRRSTVQKEEDILDRHIDDLEIMETNDTRPGSSPSLMKPGEPRVPRQTILIAHAQKNWSRPFTRSARASSFPRHSPTPPERPPRSPPRSYPHNLEPSPFAHSSASLPGTTSPFLSLINRPKSRAQGSPAPMASPLSIAEREASKMAGFDEWDTSGLPVQDRIAYSIAAAEATSPDPGAPPHARRSSVAATTRSHRSSSMPTPPRTPPPPRPRTNSMGSNRGGVPAAAQRQTPTIHSPTPTSPPLASTPTVSLRPFPISIPSQIKGMGINIPLCESPDREHSVRLAASPLQKAHSLREVETHSRNNSSSTHGSGTPSRKSSMENNAPTEESDETTTAWQARWAATLERKVTPPIPGFEISPVESMRRMRIEREAQRSRRQRHAKTTNQAHPSPNPNLLSGAGWVAEATSTNGSEAGGESGMRSRRSYVAPTTPNTAEFPRNVIAEMIDEIQDGLINRRS</sequence>
<feature type="region of interest" description="Disordered" evidence="1">
    <location>
        <begin position="364"/>
        <end position="410"/>
    </location>
</feature>
<feature type="region of interest" description="Disordered" evidence="1">
    <location>
        <begin position="137"/>
        <end position="208"/>
    </location>
</feature>
<keyword evidence="4" id="KW-1185">Reference proteome</keyword>
<protein>
    <submittedName>
        <fullName evidence="3">Uncharacterized protein</fullName>
    </submittedName>
</protein>
<comment type="caution">
    <text evidence="3">The sequence shown here is derived from an EMBL/GenBank/DDBJ whole genome shotgun (WGS) entry which is preliminary data.</text>
</comment>
<feature type="compositionally biased region" description="Polar residues" evidence="1">
    <location>
        <begin position="459"/>
        <end position="471"/>
    </location>
</feature>
<feature type="compositionally biased region" description="Polar residues" evidence="1">
    <location>
        <begin position="378"/>
        <end position="402"/>
    </location>
</feature>
<feature type="transmembrane region" description="Helical" evidence="2">
    <location>
        <begin position="48"/>
        <end position="74"/>
    </location>
</feature>
<feature type="transmembrane region" description="Helical" evidence="2">
    <location>
        <begin position="15"/>
        <end position="36"/>
    </location>
</feature>
<feature type="compositionally biased region" description="Pro residues" evidence="1">
    <location>
        <begin position="150"/>
        <end position="164"/>
    </location>
</feature>
<feature type="region of interest" description="Disordered" evidence="1">
    <location>
        <begin position="421"/>
        <end position="440"/>
    </location>
</feature>
<gene>
    <name evidence="3" type="ORF">TWF481_002207</name>
</gene>
<organism evidence="3 4">
    <name type="scientific">Arthrobotrys musiformis</name>
    <dbReference type="NCBI Taxonomy" id="47236"/>
    <lineage>
        <taxon>Eukaryota</taxon>
        <taxon>Fungi</taxon>
        <taxon>Dikarya</taxon>
        <taxon>Ascomycota</taxon>
        <taxon>Pezizomycotina</taxon>
        <taxon>Orbiliomycetes</taxon>
        <taxon>Orbiliales</taxon>
        <taxon>Orbiliaceae</taxon>
        <taxon>Arthrobotrys</taxon>
    </lineage>
</organism>
<feature type="compositionally biased region" description="Low complexity" evidence="1">
    <location>
        <begin position="306"/>
        <end position="326"/>
    </location>
</feature>
<feature type="compositionally biased region" description="Polar residues" evidence="1">
    <location>
        <begin position="175"/>
        <end position="188"/>
    </location>
</feature>
<name>A0AAV9VTM5_9PEZI</name>
<feature type="region of interest" description="Disordered" evidence="1">
    <location>
        <begin position="447"/>
        <end position="511"/>
    </location>
</feature>
<feature type="compositionally biased region" description="Pro residues" evidence="1">
    <location>
        <begin position="275"/>
        <end position="286"/>
    </location>
</feature>
<evidence type="ECO:0000313" key="3">
    <source>
        <dbReference type="EMBL" id="KAK6496183.1"/>
    </source>
</evidence>
<proteinExistence type="predicted"/>
<evidence type="ECO:0000313" key="4">
    <source>
        <dbReference type="Proteomes" id="UP001370758"/>
    </source>
</evidence>